<evidence type="ECO:0000256" key="1">
    <source>
        <dbReference type="SAM" id="MobiDB-lite"/>
    </source>
</evidence>
<name>A0ABP0GZP6_CLALP</name>
<reference evidence="2 3" key="1">
    <citation type="submission" date="2024-02" db="EMBL/GenBank/DDBJ databases">
        <authorList>
            <person name="Daric V."/>
            <person name="Darras S."/>
        </authorList>
    </citation>
    <scope>NUCLEOTIDE SEQUENCE [LARGE SCALE GENOMIC DNA]</scope>
</reference>
<organism evidence="2 3">
    <name type="scientific">Clavelina lepadiformis</name>
    <name type="common">Light-bulb sea squirt</name>
    <name type="synonym">Ascidia lepadiformis</name>
    <dbReference type="NCBI Taxonomy" id="159417"/>
    <lineage>
        <taxon>Eukaryota</taxon>
        <taxon>Metazoa</taxon>
        <taxon>Chordata</taxon>
        <taxon>Tunicata</taxon>
        <taxon>Ascidiacea</taxon>
        <taxon>Aplousobranchia</taxon>
        <taxon>Clavelinidae</taxon>
        <taxon>Clavelina</taxon>
    </lineage>
</organism>
<evidence type="ECO:0000313" key="2">
    <source>
        <dbReference type="EMBL" id="CAK8695715.1"/>
    </source>
</evidence>
<feature type="region of interest" description="Disordered" evidence="1">
    <location>
        <begin position="87"/>
        <end position="110"/>
    </location>
</feature>
<evidence type="ECO:0000313" key="3">
    <source>
        <dbReference type="Proteomes" id="UP001642483"/>
    </source>
</evidence>
<feature type="compositionally biased region" description="Acidic residues" evidence="1">
    <location>
        <begin position="87"/>
        <end position="106"/>
    </location>
</feature>
<keyword evidence="3" id="KW-1185">Reference proteome</keyword>
<comment type="caution">
    <text evidence="2">The sequence shown here is derived from an EMBL/GenBank/DDBJ whole genome shotgun (WGS) entry which is preliminary data.</text>
</comment>
<proteinExistence type="predicted"/>
<gene>
    <name evidence="2" type="ORF">CVLEPA_LOCUS28946</name>
</gene>
<dbReference type="Proteomes" id="UP001642483">
    <property type="component" value="Unassembled WGS sequence"/>
</dbReference>
<protein>
    <recommendedName>
        <fullName evidence="4">TF-B3 domain-containing protein</fullName>
    </recommendedName>
</protein>
<dbReference type="EMBL" id="CAWYQH010000152">
    <property type="protein sequence ID" value="CAK8695715.1"/>
    <property type="molecule type" value="Genomic_DNA"/>
</dbReference>
<evidence type="ECO:0008006" key="4">
    <source>
        <dbReference type="Google" id="ProtNLM"/>
    </source>
</evidence>
<accession>A0ABP0GZP6</accession>
<sequence length="278" mass="33143">MIMEEYENCIVKFGKFRGYTYKYVAENHFIYVMHTYHKNKNIEEEFRQYLKEYLFLDPTKDPLLNNAWYQDPRAEVLQRLDLEPNLFEEEDSDEDEESDEEEEDLESVTTSKLTKQEYISKLDQELIKEQGADLIIGKSFGNNMYLLLPEVVNSALALHKKFLENRRSDMRYIELGIPSKVITRYWVTCKTPNIEKTPGYKLLTGKWMLFFDRINENEFGLTDFDIRFQLLRDNITNLNIIFKVSTRRPSPTSSSDRTGEKRNIIRKATPRLVRKNIW</sequence>